<dbReference type="CDD" id="cd13876">
    <property type="entry name" value="CuRO_2_Abr2_like"/>
    <property type="match status" value="1"/>
</dbReference>
<organism evidence="11 12">
    <name type="scientific">Teratosphaeria destructans</name>
    <dbReference type="NCBI Taxonomy" id="418781"/>
    <lineage>
        <taxon>Eukaryota</taxon>
        <taxon>Fungi</taxon>
        <taxon>Dikarya</taxon>
        <taxon>Ascomycota</taxon>
        <taxon>Pezizomycotina</taxon>
        <taxon>Dothideomycetes</taxon>
        <taxon>Dothideomycetidae</taxon>
        <taxon>Mycosphaerellales</taxon>
        <taxon>Teratosphaeriaceae</taxon>
        <taxon>Teratosphaeria</taxon>
    </lineage>
</organism>
<evidence type="ECO:0000259" key="8">
    <source>
        <dbReference type="Pfam" id="PF00394"/>
    </source>
</evidence>
<dbReference type="InterPro" id="IPR008972">
    <property type="entry name" value="Cupredoxin"/>
</dbReference>
<evidence type="ECO:0000313" key="12">
    <source>
        <dbReference type="Proteomes" id="UP001138500"/>
    </source>
</evidence>
<gene>
    <name evidence="11" type="ORF">Tdes44962_MAKER05574</name>
</gene>
<reference evidence="11 12" key="1">
    <citation type="journal article" date="2018" name="IMA Fungus">
        <title>IMA Genome-F 10: Nine draft genome sequences of Claviceps purpurea s.lat., including C. arundinis, C. humidiphila, and C. cf. spartinae, pseudomolecules for the pitch canker pathogen Fusarium circinatum, draft genome of Davidsoniella eucalypti, Grosmannia galeiformis, Quambalaria eucalypti, and Teratosphaeria destructans.</title>
        <authorList>
            <person name="Wingfield B.D."/>
            <person name="Liu M."/>
            <person name="Nguyen H.D."/>
            <person name="Lane F.A."/>
            <person name="Morgan S.W."/>
            <person name="De Vos L."/>
            <person name="Wilken P.M."/>
            <person name="Duong T.A."/>
            <person name="Aylward J."/>
            <person name="Coetzee M.P."/>
            <person name="Dadej K."/>
            <person name="De Beer Z.W."/>
            <person name="Findlay W."/>
            <person name="Havenga M."/>
            <person name="Kolarik M."/>
            <person name="Menzies J.G."/>
            <person name="Naidoo K."/>
            <person name="Pochopski O."/>
            <person name="Shoukouhi P."/>
            <person name="Santana Q.C."/>
            <person name="Seifert K.A."/>
            <person name="Soal N."/>
            <person name="Steenkamp E.T."/>
            <person name="Tatham C.T."/>
            <person name="van der Nest M.A."/>
            <person name="Wingfield M.J."/>
        </authorList>
    </citation>
    <scope>NUCLEOTIDE SEQUENCE [LARGE SCALE GENOMIC DNA]</scope>
    <source>
        <strain evidence="11">CMW44962</strain>
    </source>
</reference>
<evidence type="ECO:0000256" key="6">
    <source>
        <dbReference type="ARBA" id="ARBA00023180"/>
    </source>
</evidence>
<dbReference type="CDD" id="cd13850">
    <property type="entry name" value="CuRO_1_Abr2_like"/>
    <property type="match status" value="1"/>
</dbReference>
<reference evidence="11 12" key="2">
    <citation type="journal article" date="2021" name="Curr. Genet.">
        <title>Genetic response to nitrogen starvation in the aggressive Eucalyptus foliar pathogen Teratosphaeria destructans.</title>
        <authorList>
            <person name="Havenga M."/>
            <person name="Wingfield B.D."/>
            <person name="Wingfield M.J."/>
            <person name="Dreyer L.L."/>
            <person name="Roets F."/>
            <person name="Aylward J."/>
        </authorList>
    </citation>
    <scope>NUCLEOTIDE SEQUENCE [LARGE SCALE GENOMIC DNA]</scope>
    <source>
        <strain evidence="11">CMW44962</strain>
    </source>
</reference>
<sequence length="587" mass="65165">MMKAVLGALLYAVGSLAGQVRDHALTLEAAWLALGDERNGNPRMVLTVNGSTPGPAIEVDEGDTLRVNVCNHGFSEATMHWHGIYQSSAYWNDGVPGVTQWPLEPRGCYTYEMTLENQTGIYFYHGHFGPAFADGQRGPLWIRPAPDRPRPYSLISDDPEDLEAMMSAEHRPRHILVSDWNLDGMESLIPMYRDTGVEPTCAASIIFNNKGRTTCLSRGVIERFDPKGPRNSYGCLPFPNEAKYTNPRECRDTFSDFDVYEAAKGEKYMFLNFVHPGAGHELRVSIDEHDMWIVAADGDFVYPTKVQAINVNMGDRISVLVPLNQKPGDYAIRASSITWSQIIQGQSILRYHGVPESRQDGIMTAPTSKPHIDLVGDMVDGGRMMDELADLAAFPAMSPPVESHKTFRFVVNHTNPSTWVLASSPHQGFRQQMPPILWNNESMGETAFGGIPNGSVVDIIYENAAVGDHPFHKHNHKAFIIGRGEGFFKWPDVATALKESPESFNMVNPPFRDGARLAEKHGSWTVIRYTVTFPALSMLHCHKIAHFAGGQQIVLMEGPEAMAPLPEDIKGLTHADFIPPLRYGPLD</sequence>
<keyword evidence="2" id="KW-0479">Metal-binding</keyword>
<evidence type="ECO:0000313" key="11">
    <source>
        <dbReference type="EMBL" id="KAH9816998.1"/>
    </source>
</evidence>
<dbReference type="Pfam" id="PF07731">
    <property type="entry name" value="Cu-oxidase_2"/>
    <property type="match status" value="1"/>
</dbReference>
<evidence type="ECO:0000259" key="10">
    <source>
        <dbReference type="Pfam" id="PF07732"/>
    </source>
</evidence>
<dbReference type="Pfam" id="PF07732">
    <property type="entry name" value="Cu-oxidase_3"/>
    <property type="match status" value="1"/>
</dbReference>
<comment type="similarity">
    <text evidence="1">Belongs to the multicopper oxidase family.</text>
</comment>
<dbReference type="Proteomes" id="UP001138500">
    <property type="component" value="Unassembled WGS sequence"/>
</dbReference>
<dbReference type="InterPro" id="IPR001117">
    <property type="entry name" value="Cu-oxidase_2nd"/>
</dbReference>
<keyword evidence="12" id="KW-1185">Reference proteome</keyword>
<dbReference type="PANTHER" id="PTHR11709:SF488">
    <property type="entry name" value="LACCASE-RELATED"/>
    <property type="match status" value="1"/>
</dbReference>
<protein>
    <submittedName>
        <fullName evidence="11">Multicopper oxidase, type 1</fullName>
    </submittedName>
</protein>
<accession>A0A9W7VYK1</accession>
<dbReference type="SUPFAM" id="SSF49503">
    <property type="entry name" value="Cupredoxins"/>
    <property type="match status" value="3"/>
</dbReference>
<comment type="caution">
    <text evidence="11">The sequence shown here is derived from an EMBL/GenBank/DDBJ whole genome shotgun (WGS) entry which is preliminary data.</text>
</comment>
<feature type="domain" description="Plastocyanin-like" evidence="9">
    <location>
        <begin position="435"/>
        <end position="559"/>
    </location>
</feature>
<evidence type="ECO:0000256" key="3">
    <source>
        <dbReference type="ARBA" id="ARBA00022729"/>
    </source>
</evidence>
<dbReference type="Pfam" id="PF00394">
    <property type="entry name" value="Cu-oxidase"/>
    <property type="match status" value="1"/>
</dbReference>
<dbReference type="OrthoDB" id="2121828at2759"/>
<dbReference type="AlphaFoldDB" id="A0A9W7VYK1"/>
<dbReference type="PANTHER" id="PTHR11709">
    <property type="entry name" value="MULTI-COPPER OXIDASE"/>
    <property type="match status" value="1"/>
</dbReference>
<feature type="domain" description="Plastocyanin-like" evidence="10">
    <location>
        <begin position="40"/>
        <end position="145"/>
    </location>
</feature>
<evidence type="ECO:0000256" key="2">
    <source>
        <dbReference type="ARBA" id="ARBA00022723"/>
    </source>
</evidence>
<feature type="chain" id="PRO_5040981527" evidence="7">
    <location>
        <begin position="18"/>
        <end position="587"/>
    </location>
</feature>
<proteinExistence type="inferred from homology"/>
<evidence type="ECO:0000256" key="1">
    <source>
        <dbReference type="ARBA" id="ARBA00010609"/>
    </source>
</evidence>
<feature type="signal peptide" evidence="7">
    <location>
        <begin position="1"/>
        <end position="17"/>
    </location>
</feature>
<keyword evidence="4" id="KW-0560">Oxidoreductase</keyword>
<dbReference type="GO" id="GO:0016491">
    <property type="term" value="F:oxidoreductase activity"/>
    <property type="evidence" value="ECO:0007669"/>
    <property type="project" value="UniProtKB-KW"/>
</dbReference>
<keyword evidence="3 7" id="KW-0732">Signal</keyword>
<evidence type="ECO:0000259" key="9">
    <source>
        <dbReference type="Pfam" id="PF07731"/>
    </source>
</evidence>
<evidence type="ECO:0000256" key="7">
    <source>
        <dbReference type="SAM" id="SignalP"/>
    </source>
</evidence>
<feature type="domain" description="Plastocyanin-like" evidence="8">
    <location>
        <begin position="175"/>
        <end position="351"/>
    </location>
</feature>
<dbReference type="EMBL" id="RIBY02002400">
    <property type="protein sequence ID" value="KAH9816998.1"/>
    <property type="molecule type" value="Genomic_DNA"/>
</dbReference>
<evidence type="ECO:0000256" key="4">
    <source>
        <dbReference type="ARBA" id="ARBA00023002"/>
    </source>
</evidence>
<keyword evidence="5" id="KW-0186">Copper</keyword>
<dbReference type="InterPro" id="IPR045087">
    <property type="entry name" value="Cu-oxidase_fam"/>
</dbReference>
<dbReference type="InterPro" id="IPR011706">
    <property type="entry name" value="Cu-oxidase_C"/>
</dbReference>
<dbReference type="InterPro" id="IPR011707">
    <property type="entry name" value="Cu-oxidase-like_N"/>
</dbReference>
<dbReference type="GO" id="GO:0005507">
    <property type="term" value="F:copper ion binding"/>
    <property type="evidence" value="ECO:0007669"/>
    <property type="project" value="InterPro"/>
</dbReference>
<evidence type="ECO:0000256" key="5">
    <source>
        <dbReference type="ARBA" id="ARBA00023008"/>
    </source>
</evidence>
<name>A0A9W7VYK1_9PEZI</name>
<dbReference type="Gene3D" id="2.60.40.420">
    <property type="entry name" value="Cupredoxins - blue copper proteins"/>
    <property type="match status" value="3"/>
</dbReference>
<keyword evidence="6" id="KW-0325">Glycoprotein</keyword>